<gene>
    <name evidence="9" type="ORF">B5F32_10510</name>
    <name evidence="2" type="ORF">ERS852429_00311</name>
    <name evidence="3" type="ORF">ERS852560_00028</name>
    <name evidence="8" type="ORF">GKD54_01850</name>
    <name evidence="7" type="ORF">GKD58_01850</name>
    <name evidence="6" type="ORF">GKD59_07025</name>
    <name evidence="10" type="ORF">HHO38_05535</name>
    <name evidence="4" type="ORF">LI194_13350</name>
    <name evidence="5" type="ORF">PN599_02090</name>
</gene>
<evidence type="ECO:0000313" key="12">
    <source>
        <dbReference type="Proteomes" id="UP000095591"/>
    </source>
</evidence>
<dbReference type="Proteomes" id="UP000450599">
    <property type="component" value="Unassembled WGS sequence"/>
</dbReference>
<proteinExistence type="predicted"/>
<evidence type="ECO:0000313" key="15">
    <source>
        <dbReference type="Proteomes" id="UP000463337"/>
    </source>
</evidence>
<reference evidence="9" key="3">
    <citation type="journal article" date="2018" name="BMC Genomics">
        <title>Whole genome sequencing and function prediction of 133 gut anaerobes isolated from chicken caecum in pure cultures.</title>
        <authorList>
            <person name="Medvecky M."/>
            <person name="Cejkova D."/>
            <person name="Polansky O."/>
            <person name="Karasova D."/>
            <person name="Kubasova T."/>
            <person name="Cizek A."/>
            <person name="Rychlik I."/>
        </authorList>
    </citation>
    <scope>NUCLEOTIDE SEQUENCE</scope>
    <source>
        <strain evidence="9">An199</strain>
    </source>
</reference>
<feature type="transmembrane region" description="Helical" evidence="1">
    <location>
        <begin position="195"/>
        <end position="213"/>
    </location>
</feature>
<dbReference type="AlphaFoldDB" id="A0A173R8L5"/>
<keyword evidence="1" id="KW-1133">Transmembrane helix</keyword>
<dbReference type="EMBL" id="WKMX01000001">
    <property type="protein sequence ID" value="MRZ04979.1"/>
    <property type="molecule type" value="Genomic_DNA"/>
</dbReference>
<feature type="transmembrane region" description="Helical" evidence="1">
    <location>
        <begin position="69"/>
        <end position="92"/>
    </location>
</feature>
<reference evidence="5" key="7">
    <citation type="submission" date="2023-01" db="EMBL/GenBank/DDBJ databases">
        <title>Human gut microbiome strain richness.</title>
        <authorList>
            <person name="Chen-Liaw A."/>
        </authorList>
    </citation>
    <scope>NUCLEOTIDE SEQUENCE</scope>
    <source>
        <strain evidence="5">RTP21484st1_E5_RTP21484_190118</strain>
    </source>
</reference>
<dbReference type="RefSeq" id="WP_036611485.1">
    <property type="nucleotide sequence ID" value="NZ_AP019729.1"/>
</dbReference>
<evidence type="ECO:0000313" key="3">
    <source>
        <dbReference type="EMBL" id="CUP46044.1"/>
    </source>
</evidence>
<dbReference type="Proteomes" id="UP001198806">
    <property type="component" value="Unassembled WGS sequence"/>
</dbReference>
<dbReference type="Proteomes" id="UP000501982">
    <property type="component" value="Chromosome"/>
</dbReference>
<reference evidence="13" key="2">
    <citation type="submission" date="2017-04" db="EMBL/GenBank/DDBJ databases">
        <title>Function of individual gut microbiota members based on whole genome sequencing of pure cultures obtained from chicken caecum.</title>
        <authorList>
            <person name="Medvecky M."/>
            <person name="Cejkova D."/>
            <person name="Polansky O."/>
            <person name="Karasova D."/>
            <person name="Kubasova T."/>
            <person name="Cizek A."/>
            <person name="Rychlik I."/>
        </authorList>
    </citation>
    <scope>NUCLEOTIDE SEQUENCE [LARGE SCALE GENOMIC DNA]</scope>
    <source>
        <strain evidence="13">An199</strain>
    </source>
</reference>
<feature type="transmembrane region" description="Helical" evidence="1">
    <location>
        <begin position="166"/>
        <end position="183"/>
    </location>
</feature>
<dbReference type="Proteomes" id="UP000095591">
    <property type="component" value="Unassembled WGS sequence"/>
</dbReference>
<evidence type="ECO:0000313" key="9">
    <source>
        <dbReference type="EMBL" id="OUP18847.1"/>
    </source>
</evidence>
<evidence type="ECO:0000313" key="17">
    <source>
        <dbReference type="Proteomes" id="UP000501982"/>
    </source>
</evidence>
<reference evidence="10 17" key="5">
    <citation type="submission" date="2020-04" db="EMBL/GenBank/DDBJ databases">
        <title>Complete Genomes and Methylome analysis of CBBP consortium that reverse antibiotic-induced susceptibility to vancomycin-resistant Enterococcus faecium infection.</title>
        <authorList>
            <person name="Fomenkov A."/>
            <person name="Zhang Z."/>
            <person name="Pamer E."/>
            <person name="Roberts R.J."/>
        </authorList>
    </citation>
    <scope>NUCLEOTIDE SEQUENCE [LARGE SCALE GENOMIC DNA]</scope>
    <source>
        <strain evidence="17">CBBP</strain>
        <strain evidence="10">CBBP-1</strain>
    </source>
</reference>
<keyword evidence="1" id="KW-0472">Membrane</keyword>
<feature type="transmembrane region" description="Helical" evidence="1">
    <location>
        <begin position="360"/>
        <end position="382"/>
    </location>
</feature>
<reference evidence="4" key="6">
    <citation type="submission" date="2021-10" db="EMBL/GenBank/DDBJ databases">
        <title>Collection of gut derived symbiotic bacterial strains cultured from healthy donors.</title>
        <authorList>
            <person name="Lin H."/>
            <person name="Littmann E."/>
            <person name="Kohout C."/>
            <person name="Pamer E.G."/>
        </authorList>
    </citation>
    <scope>NUCLEOTIDE SEQUENCE</scope>
    <source>
        <strain evidence="4">DFI.2.94</strain>
    </source>
</reference>
<dbReference type="Proteomes" id="UP000463337">
    <property type="component" value="Unassembled WGS sequence"/>
</dbReference>
<feature type="transmembrane region" description="Helical" evidence="1">
    <location>
        <begin position="331"/>
        <end position="354"/>
    </location>
</feature>
<protein>
    <submittedName>
        <fullName evidence="4">Cation:proton antiporter</fullName>
    </submittedName>
    <submittedName>
        <fullName evidence="2">Sodium/hydrogen exchanger family</fullName>
    </submittedName>
    <submittedName>
        <fullName evidence="6">Sodium:proton antiporter</fullName>
    </submittedName>
</protein>
<dbReference type="Proteomes" id="UP000195950">
    <property type="component" value="Unassembled WGS sequence"/>
</dbReference>
<feature type="transmembrane region" description="Helical" evidence="1">
    <location>
        <begin position="294"/>
        <end position="310"/>
    </location>
</feature>
<evidence type="ECO:0000313" key="10">
    <source>
        <dbReference type="EMBL" id="QJE27827.1"/>
    </source>
</evidence>
<evidence type="ECO:0000313" key="13">
    <source>
        <dbReference type="Proteomes" id="UP000195950"/>
    </source>
</evidence>
<dbReference type="EMBL" id="JAQMPJ010000001">
    <property type="protein sequence ID" value="MDB9003793.1"/>
    <property type="molecule type" value="Genomic_DNA"/>
</dbReference>
<evidence type="ECO:0000313" key="2">
    <source>
        <dbReference type="EMBL" id="CUM73959.1"/>
    </source>
</evidence>
<reference evidence="11 12" key="1">
    <citation type="submission" date="2015-09" db="EMBL/GenBank/DDBJ databases">
        <authorList>
            <consortium name="Pathogen Informatics"/>
        </authorList>
    </citation>
    <scope>NUCLEOTIDE SEQUENCE [LARGE SCALE GENOMIC DNA]</scope>
    <source>
        <strain evidence="2 12">2789STDY5608872</strain>
        <strain evidence="3 11">2789STDY5834948</strain>
    </source>
</reference>
<evidence type="ECO:0000313" key="8">
    <source>
        <dbReference type="EMBL" id="MRZ04979.1"/>
    </source>
</evidence>
<sequence>MKKVLLFSLFLVLGLVVSQMLPAMVGEQYSLVKTISNTFLFICLAFIMINVGREFEIDKTRWKSYTEDYFIAMATAAFPWIFVALYYMFVLLPGDLWGSWDAWKENLLLSRFAAPTSAGILFTMLAAAGLKASWVYKKVQVLAIFDDLDTILLMIPLQIMMIGLRWQLGVIILVVVLLLILGWKKMGYYNVRQDWKAILFYAVVTFGITQVIYLVSKHMYGEEASIHIEVLLPAFVVGMIMRHKHIDTKIEHQVSDFISYLFMFLVGVSMPVFMGVDFAQQAAEVTTVTGSQPMMSWSMIALHVVIVSFLSNIGKLFPLFFYRDRMKRERLALSIGMFTRGEVGAGVIFIALGYGLGGPMLIISVLTIVFNLILTGIFVIWVEKLTRSAYNLEQAGKAKAVN</sequence>
<dbReference type="Proteomes" id="UP000095332">
    <property type="component" value="Unassembled WGS sequence"/>
</dbReference>
<evidence type="ECO:0000256" key="1">
    <source>
        <dbReference type="SAM" id="Phobius"/>
    </source>
</evidence>
<dbReference type="Proteomes" id="UP000471216">
    <property type="component" value="Unassembled WGS sequence"/>
</dbReference>
<dbReference type="EMBL" id="CZBM01000001">
    <property type="protein sequence ID" value="CUP46044.1"/>
    <property type="molecule type" value="Genomic_DNA"/>
</dbReference>
<dbReference type="EMBL" id="CYXP01000001">
    <property type="protein sequence ID" value="CUM73959.1"/>
    <property type="molecule type" value="Genomic_DNA"/>
</dbReference>
<dbReference type="EMBL" id="CP051672">
    <property type="protein sequence ID" value="QJE27827.1"/>
    <property type="molecule type" value="Genomic_DNA"/>
</dbReference>
<evidence type="ECO:0000313" key="11">
    <source>
        <dbReference type="Proteomes" id="UP000095332"/>
    </source>
</evidence>
<dbReference type="EMBL" id="NFJX01000008">
    <property type="protein sequence ID" value="OUP18847.1"/>
    <property type="molecule type" value="Genomic_DNA"/>
</dbReference>
<evidence type="ECO:0000313" key="16">
    <source>
        <dbReference type="Proteomes" id="UP000471216"/>
    </source>
</evidence>
<feature type="transmembrane region" description="Helical" evidence="1">
    <location>
        <begin position="28"/>
        <end position="49"/>
    </location>
</feature>
<feature type="transmembrane region" description="Helical" evidence="1">
    <location>
        <begin position="254"/>
        <end position="274"/>
    </location>
</feature>
<keyword evidence="1" id="KW-0812">Transmembrane</keyword>
<dbReference type="Proteomes" id="UP001210126">
    <property type="component" value="Unassembled WGS sequence"/>
</dbReference>
<evidence type="ECO:0000313" key="4">
    <source>
        <dbReference type="EMBL" id="MCB6518782.1"/>
    </source>
</evidence>
<evidence type="ECO:0000313" key="14">
    <source>
        <dbReference type="Proteomes" id="UP000450599"/>
    </source>
</evidence>
<name>A0A173R8L5_PARDI</name>
<evidence type="ECO:0000313" key="7">
    <source>
        <dbReference type="EMBL" id="MRY83026.1"/>
    </source>
</evidence>
<accession>A0A173R8L5</accession>
<organism evidence="2 12">
    <name type="scientific">Parabacteroides distasonis</name>
    <dbReference type="NCBI Taxonomy" id="823"/>
    <lineage>
        <taxon>Bacteria</taxon>
        <taxon>Pseudomonadati</taxon>
        <taxon>Bacteroidota</taxon>
        <taxon>Bacteroidia</taxon>
        <taxon>Bacteroidales</taxon>
        <taxon>Tannerellaceae</taxon>
        <taxon>Parabacteroides</taxon>
    </lineage>
</organism>
<feature type="transmembrane region" description="Helical" evidence="1">
    <location>
        <begin position="112"/>
        <end position="130"/>
    </location>
</feature>
<dbReference type="EMBL" id="JAJCNI010000015">
    <property type="protein sequence ID" value="MCB6518782.1"/>
    <property type="molecule type" value="Genomic_DNA"/>
</dbReference>
<evidence type="ECO:0000313" key="5">
    <source>
        <dbReference type="EMBL" id="MDB9003793.1"/>
    </source>
</evidence>
<dbReference type="EMBL" id="WKLT01000005">
    <property type="protein sequence ID" value="MRY57664.1"/>
    <property type="molecule type" value="Genomic_DNA"/>
</dbReference>
<reference evidence="14 15" key="4">
    <citation type="journal article" date="2019" name="Nat. Med.">
        <title>A library of human gut bacterial isolates paired with longitudinal multiomics data enables mechanistic microbiome research.</title>
        <authorList>
            <person name="Poyet M."/>
            <person name="Groussin M."/>
            <person name="Gibbons S.M."/>
            <person name="Avila-Pacheco J."/>
            <person name="Jiang X."/>
            <person name="Kearney S.M."/>
            <person name="Perrotta A.R."/>
            <person name="Berdy B."/>
            <person name="Zhao S."/>
            <person name="Lieberman T.D."/>
            <person name="Swanson P.K."/>
            <person name="Smith M."/>
            <person name="Roesemann S."/>
            <person name="Alexander J.E."/>
            <person name="Rich S.A."/>
            <person name="Livny J."/>
            <person name="Vlamakis H."/>
            <person name="Clish C."/>
            <person name="Bullock K."/>
            <person name="Deik A."/>
            <person name="Scott J."/>
            <person name="Pierce K.A."/>
            <person name="Xavier R.J."/>
            <person name="Alm E.J."/>
        </authorList>
    </citation>
    <scope>NUCLEOTIDE SEQUENCE [LARGE SCALE GENOMIC DNA]</scope>
    <source>
        <strain evidence="8 16">BIOML-A10</strain>
        <strain evidence="7 14">BIOML-A11</strain>
        <strain evidence="6 15">BIOML-A41</strain>
    </source>
</reference>
<dbReference type="InterPro" id="IPR038770">
    <property type="entry name" value="Na+/solute_symporter_sf"/>
</dbReference>
<dbReference type="Gene3D" id="1.20.1530.20">
    <property type="match status" value="1"/>
</dbReference>
<dbReference type="EMBL" id="WKMW01000001">
    <property type="protein sequence ID" value="MRY83026.1"/>
    <property type="molecule type" value="Genomic_DNA"/>
</dbReference>
<evidence type="ECO:0000313" key="6">
    <source>
        <dbReference type="EMBL" id="MRY57664.1"/>
    </source>
</evidence>